<feature type="domain" description="PknH-like extracellular" evidence="2">
    <location>
        <begin position="44"/>
        <end position="232"/>
    </location>
</feature>
<dbReference type="AlphaFoldDB" id="A0A1A0VFC8"/>
<dbReference type="InterPro" id="IPR026954">
    <property type="entry name" value="PknH-like_Extracell"/>
</dbReference>
<gene>
    <name evidence="3" type="ORF">A5760_13205</name>
</gene>
<evidence type="ECO:0000256" key="1">
    <source>
        <dbReference type="SAM" id="SignalP"/>
    </source>
</evidence>
<evidence type="ECO:0000313" key="3">
    <source>
        <dbReference type="EMBL" id="OBB81916.1"/>
    </source>
</evidence>
<feature type="signal peptide" evidence="1">
    <location>
        <begin position="1"/>
        <end position="19"/>
    </location>
</feature>
<comment type="caution">
    <text evidence="3">The sequence shown here is derived from an EMBL/GenBank/DDBJ whole genome shotgun (WGS) entry which is preliminary data.</text>
</comment>
<protein>
    <recommendedName>
        <fullName evidence="2">PknH-like extracellular domain-containing protein</fullName>
    </recommendedName>
</protein>
<evidence type="ECO:0000313" key="4">
    <source>
        <dbReference type="Proteomes" id="UP000091914"/>
    </source>
</evidence>
<dbReference type="Proteomes" id="UP000091914">
    <property type="component" value="Unassembled WGS sequence"/>
</dbReference>
<dbReference type="EMBL" id="LZSX01000073">
    <property type="protein sequence ID" value="OBB81916.1"/>
    <property type="molecule type" value="Genomic_DNA"/>
</dbReference>
<sequence>MVRGRIAFLALAAVCALTAGCTTVVGGRASPADTSGPVPQTPLTAAALDGLLLDKDQINSLLSAGMRLRYGVQDMWDWSSTFSDKNCLAMDGPAQAAVYADTGWTAMRGQRFDDNFDDPAVRNDSAIQAVIAYPSARKANTFYDASVRRWFACANRKFSERPTGKPEIVWAVGEAHKVEGTLSTSEVQDSSDGWTCQRALTARNNVVIDVATCGSFLPGGSAVDLAQQIAAKVTTQ</sequence>
<dbReference type="Gene3D" id="3.40.1000.70">
    <property type="entry name" value="PknH-like extracellular domain"/>
    <property type="match status" value="1"/>
</dbReference>
<feature type="chain" id="PRO_5039440358" description="PknH-like extracellular domain-containing protein" evidence="1">
    <location>
        <begin position="20"/>
        <end position="236"/>
    </location>
</feature>
<dbReference type="OrthoDB" id="4761399at2"/>
<name>A0A1A0VFC8_9MYCO</name>
<keyword evidence="1" id="KW-0732">Signal</keyword>
<organism evidence="3 4">
    <name type="scientific">Mycobacterium colombiense</name>
    <dbReference type="NCBI Taxonomy" id="339268"/>
    <lineage>
        <taxon>Bacteria</taxon>
        <taxon>Bacillati</taxon>
        <taxon>Actinomycetota</taxon>
        <taxon>Actinomycetes</taxon>
        <taxon>Mycobacteriales</taxon>
        <taxon>Mycobacteriaceae</taxon>
        <taxon>Mycobacterium</taxon>
        <taxon>Mycobacterium avium complex (MAC)</taxon>
    </lineage>
</organism>
<dbReference type="PROSITE" id="PS51257">
    <property type="entry name" value="PROKAR_LIPOPROTEIN"/>
    <property type="match status" value="1"/>
</dbReference>
<dbReference type="Pfam" id="PF14032">
    <property type="entry name" value="PknH_C"/>
    <property type="match status" value="1"/>
</dbReference>
<evidence type="ECO:0000259" key="2">
    <source>
        <dbReference type="Pfam" id="PF14032"/>
    </source>
</evidence>
<dbReference type="InterPro" id="IPR038232">
    <property type="entry name" value="PknH-like_Extracell_sf"/>
</dbReference>
<reference evidence="3 4" key="1">
    <citation type="submission" date="2016-06" db="EMBL/GenBank/DDBJ databases">
        <authorList>
            <person name="Kjaerup R.B."/>
            <person name="Dalgaard T.S."/>
            <person name="Juul-Madsen H.R."/>
        </authorList>
    </citation>
    <scope>NUCLEOTIDE SEQUENCE [LARGE SCALE GENOMIC DNA]</scope>
    <source>
        <strain evidence="3 4">852002-51834_SCH5396731</strain>
    </source>
</reference>
<dbReference type="RefSeq" id="WP_064882069.1">
    <property type="nucleotide sequence ID" value="NZ_LZSX01000073.1"/>
</dbReference>
<accession>A0A1A0VFC8</accession>
<proteinExistence type="predicted"/>